<dbReference type="PANTHER" id="PTHR12381:SF56">
    <property type="entry name" value="B30.2_SPRY DOMAIN-CONTAINING PROTEIN-RELATED"/>
    <property type="match status" value="1"/>
</dbReference>
<sequence>MDINIIKKLKVVELKAALGERGLSTKGKKDDLVKRLVEAMEADEEPQQEVENEPEVAEEAMETEESSQQSDSNNQESEDKEAPTSSEQVEQVKEPEVEAPVEEEFVPSSTTQAEPEASANSETEPSESNTEDATPSDKPAEDWVLVEPPTVDETSAVNDASTKQDEAVKESQETPVPESTSSADVEMKEDKKEETTESKTAKAETDEVKAPEPKKEEPKEEEIQDAMVEVEVEEGEEFVLCEVADGKVGLDQYSSDINLVISNNGLAASPLSKNGFSYLWAGARANRGVKGGKIGYEVKITGKKEVDLPETEILHHAIRIGWSAEHSGMQLGESSSSYGYESTGKVCASSSFYTYGVTFGEGDVIGTYLDLESEPKSLKYTKNGEDLGVAMSLTINLDEKPLFPHILVRNMSVELNFGDNETPFNETPEGFTLLQNGSEEQTVKMTSTRLAEDEMPEVIMMVGLPSSGKTVWVKKYVDSNTDKLYNIVSVQGLLDRCKLEGKSRRKDDKGFQELMTAAIKVLTKLYQLCPKRKRNYIYDQSNVYHKAQIAKMEPFNEFKRKAVIIVPTHDNLRRRTSDAKRKNEIIHEVPFGDLCDMKCRFNIPEKGELFDDVSFPELDEKNATKTVHDYHSDGQRAKRTGRDEYYPKKKGRYEDRRSGDRRQYGSGGGRDYRRDDYNRYGSFGNRRDDRQGDKRRYDDRRNSGGSNYGRQHYGSGGHHRNNSGGYNSGYGQNYGGYGQNYNASGQSYGGYNNYNNYQYGNQAANRGQSWQQGQPQYYVQQQGQQPQQQWGQWGNYYNTGSGSNNYGSGSGYGY</sequence>
<evidence type="ECO:0000256" key="2">
    <source>
        <dbReference type="ARBA" id="ARBA00022481"/>
    </source>
</evidence>
<dbReference type="Pfam" id="PF00622">
    <property type="entry name" value="SPRY"/>
    <property type="match status" value="1"/>
</dbReference>
<feature type="compositionally biased region" description="Basic and acidic residues" evidence="5">
    <location>
        <begin position="624"/>
        <end position="663"/>
    </location>
</feature>
<feature type="compositionally biased region" description="Low complexity" evidence="5">
    <location>
        <begin position="114"/>
        <end position="128"/>
    </location>
</feature>
<feature type="compositionally biased region" description="Polar residues" evidence="5">
    <location>
        <begin position="152"/>
        <end position="161"/>
    </location>
</feature>
<comment type="subcellular location">
    <subcellularLocation>
        <location evidence="1">Nucleus</location>
    </subcellularLocation>
</comment>
<evidence type="ECO:0000256" key="3">
    <source>
        <dbReference type="ARBA" id="ARBA00022553"/>
    </source>
</evidence>
<keyword evidence="2" id="KW-0488">Methylation</keyword>
<keyword evidence="9" id="KW-1185">Reference proteome</keyword>
<proteinExistence type="predicted"/>
<feature type="compositionally biased region" description="Basic and acidic residues" evidence="5">
    <location>
        <begin position="685"/>
        <end position="702"/>
    </location>
</feature>
<dbReference type="InterPro" id="IPR003877">
    <property type="entry name" value="SPRY_dom"/>
</dbReference>
<dbReference type="PROSITE" id="PS50800">
    <property type="entry name" value="SAP"/>
    <property type="match status" value="1"/>
</dbReference>
<feature type="compositionally biased region" description="Polar residues" evidence="5">
    <location>
        <begin position="173"/>
        <end position="182"/>
    </location>
</feature>
<feature type="compositionally biased region" description="Basic and acidic residues" evidence="5">
    <location>
        <begin position="162"/>
        <end position="172"/>
    </location>
</feature>
<dbReference type="InterPro" id="IPR003034">
    <property type="entry name" value="SAP_dom"/>
</dbReference>
<evidence type="ECO:0000313" key="8">
    <source>
        <dbReference type="EnsemblMetazoa" id="CLYHEMP007656.1"/>
    </source>
</evidence>
<feature type="compositionally biased region" description="Acidic residues" evidence="5">
    <location>
        <begin position="40"/>
        <end position="65"/>
    </location>
</feature>
<dbReference type="InterPro" id="IPR001870">
    <property type="entry name" value="B30.2/SPRY"/>
</dbReference>
<dbReference type="GeneID" id="136802748"/>
<feature type="domain" description="B30.2/SPRY" evidence="6">
    <location>
        <begin position="228"/>
        <end position="422"/>
    </location>
</feature>
<dbReference type="Gene3D" id="1.10.720.30">
    <property type="entry name" value="SAP domain"/>
    <property type="match status" value="1"/>
</dbReference>
<dbReference type="GO" id="GO:0003723">
    <property type="term" value="F:RNA binding"/>
    <property type="evidence" value="ECO:0007669"/>
    <property type="project" value="TreeGrafter"/>
</dbReference>
<dbReference type="Pfam" id="PF13671">
    <property type="entry name" value="AAA_33"/>
    <property type="match status" value="1"/>
</dbReference>
<keyword evidence="4" id="KW-0539">Nucleus</keyword>
<keyword evidence="3" id="KW-0597">Phosphoprotein</keyword>
<protein>
    <submittedName>
        <fullName evidence="8">Uncharacterized protein</fullName>
    </submittedName>
</protein>
<dbReference type="SMART" id="SM00513">
    <property type="entry name" value="SAP"/>
    <property type="match status" value="1"/>
</dbReference>
<feature type="compositionally biased region" description="Basic and acidic residues" evidence="5">
    <location>
        <begin position="27"/>
        <end position="38"/>
    </location>
</feature>
<evidence type="ECO:0000313" key="9">
    <source>
        <dbReference type="Proteomes" id="UP000594262"/>
    </source>
</evidence>
<dbReference type="Pfam" id="PF02037">
    <property type="entry name" value="SAP"/>
    <property type="match status" value="1"/>
</dbReference>
<organism evidence="8 9">
    <name type="scientific">Clytia hemisphaerica</name>
    <dbReference type="NCBI Taxonomy" id="252671"/>
    <lineage>
        <taxon>Eukaryota</taxon>
        <taxon>Metazoa</taxon>
        <taxon>Cnidaria</taxon>
        <taxon>Hydrozoa</taxon>
        <taxon>Hydroidolina</taxon>
        <taxon>Leptothecata</taxon>
        <taxon>Obeliida</taxon>
        <taxon>Clytiidae</taxon>
        <taxon>Clytia</taxon>
    </lineage>
</organism>
<dbReference type="AlphaFoldDB" id="A0A7M5VD92"/>
<dbReference type="SUPFAM" id="SSF68906">
    <property type="entry name" value="SAP domain"/>
    <property type="match status" value="1"/>
</dbReference>
<dbReference type="GO" id="GO:0000380">
    <property type="term" value="P:alternative mRNA splicing, via spliceosome"/>
    <property type="evidence" value="ECO:0007669"/>
    <property type="project" value="TreeGrafter"/>
</dbReference>
<dbReference type="InterPro" id="IPR013320">
    <property type="entry name" value="ConA-like_dom_sf"/>
</dbReference>
<dbReference type="InterPro" id="IPR027417">
    <property type="entry name" value="P-loop_NTPase"/>
</dbReference>
<dbReference type="InterPro" id="IPR035778">
    <property type="entry name" value="SPRY_hnRNP_U"/>
</dbReference>
<dbReference type="OrthoDB" id="445357at2759"/>
<evidence type="ECO:0000259" key="7">
    <source>
        <dbReference type="PROSITE" id="PS50800"/>
    </source>
</evidence>
<evidence type="ECO:0000256" key="5">
    <source>
        <dbReference type="SAM" id="MobiDB-lite"/>
    </source>
</evidence>
<name>A0A7M5VD92_9CNID</name>
<feature type="region of interest" description="Disordered" evidence="5">
    <location>
        <begin position="624"/>
        <end position="726"/>
    </location>
</feature>
<dbReference type="InterPro" id="IPR036361">
    <property type="entry name" value="SAP_dom_sf"/>
</dbReference>
<dbReference type="SUPFAM" id="SSF49899">
    <property type="entry name" value="Concanavalin A-like lectins/glucanases"/>
    <property type="match status" value="1"/>
</dbReference>
<dbReference type="Proteomes" id="UP000594262">
    <property type="component" value="Unplaced"/>
</dbReference>
<dbReference type="SMART" id="SM00449">
    <property type="entry name" value="SPRY"/>
    <property type="match status" value="1"/>
</dbReference>
<dbReference type="SUPFAM" id="SSF52540">
    <property type="entry name" value="P-loop containing nucleoside triphosphate hydrolases"/>
    <property type="match status" value="1"/>
</dbReference>
<dbReference type="GO" id="GO:0005634">
    <property type="term" value="C:nucleus"/>
    <property type="evidence" value="ECO:0007669"/>
    <property type="project" value="UniProtKB-SubCell"/>
</dbReference>
<accession>A0A7M5VD92</accession>
<reference evidence="8" key="1">
    <citation type="submission" date="2021-01" db="UniProtKB">
        <authorList>
            <consortium name="EnsemblMetazoa"/>
        </authorList>
    </citation>
    <scope>IDENTIFICATION</scope>
</reference>
<dbReference type="Gene3D" id="3.40.50.300">
    <property type="entry name" value="P-loop containing nucleotide triphosphate hydrolases"/>
    <property type="match status" value="1"/>
</dbReference>
<dbReference type="Gene3D" id="2.60.120.920">
    <property type="match status" value="1"/>
</dbReference>
<dbReference type="PANTHER" id="PTHR12381">
    <property type="entry name" value="HETEROGENEOUS NUCLEAR RIBONUCLEOPROTEIN U FAMILY MEMBER"/>
    <property type="match status" value="1"/>
</dbReference>
<dbReference type="InterPro" id="IPR043136">
    <property type="entry name" value="B30.2/SPRY_sf"/>
</dbReference>
<dbReference type="EnsemblMetazoa" id="CLYHEMT007656.1">
    <property type="protein sequence ID" value="CLYHEMP007656.1"/>
    <property type="gene ID" value="CLYHEMG007656"/>
</dbReference>
<dbReference type="CDD" id="cd12884">
    <property type="entry name" value="SPRY_hnRNP"/>
    <property type="match status" value="1"/>
</dbReference>
<feature type="compositionally biased region" description="Basic and acidic residues" evidence="5">
    <location>
        <begin position="185"/>
        <end position="218"/>
    </location>
</feature>
<dbReference type="RefSeq" id="XP_066915608.1">
    <property type="nucleotide sequence ID" value="XM_067059507.1"/>
</dbReference>
<feature type="domain" description="SAP" evidence="7">
    <location>
        <begin position="6"/>
        <end position="40"/>
    </location>
</feature>
<evidence type="ECO:0000256" key="1">
    <source>
        <dbReference type="ARBA" id="ARBA00004123"/>
    </source>
</evidence>
<evidence type="ECO:0000256" key="4">
    <source>
        <dbReference type="ARBA" id="ARBA00023242"/>
    </source>
</evidence>
<feature type="compositionally biased region" description="Low complexity" evidence="5">
    <location>
        <begin position="66"/>
        <end position="75"/>
    </location>
</feature>
<dbReference type="PROSITE" id="PS50188">
    <property type="entry name" value="B302_SPRY"/>
    <property type="match status" value="1"/>
</dbReference>
<feature type="region of interest" description="Disordered" evidence="5">
    <location>
        <begin position="21"/>
        <end position="223"/>
    </location>
</feature>
<evidence type="ECO:0000259" key="6">
    <source>
        <dbReference type="PROSITE" id="PS50188"/>
    </source>
</evidence>